<protein>
    <recommendedName>
        <fullName evidence="1">ADP-ribosyl cyclase/cyclic ADP-ribose hydrolase</fullName>
        <ecNumber evidence="1">3.2.2.6</ecNumber>
    </recommendedName>
</protein>
<evidence type="ECO:0000256" key="7">
    <source>
        <dbReference type="SAM" id="MobiDB-lite"/>
    </source>
</evidence>
<dbReference type="PRINTS" id="PR00364">
    <property type="entry name" value="DISEASERSIST"/>
</dbReference>
<keyword evidence="3" id="KW-0677">Repeat</keyword>
<dbReference type="GO" id="GO:0061809">
    <property type="term" value="F:NAD+ nucleosidase activity, cyclic ADP-ribose generating"/>
    <property type="evidence" value="ECO:0007669"/>
    <property type="project" value="UniProtKB-EC"/>
</dbReference>
<keyword evidence="2" id="KW-0433">Leucine-rich repeat</keyword>
<dbReference type="PANTHER" id="PTHR11017">
    <property type="entry name" value="LEUCINE-RICH REPEAT-CONTAINING PROTEIN"/>
    <property type="match status" value="1"/>
</dbReference>
<dbReference type="PROSITE" id="PS51450">
    <property type="entry name" value="LRR"/>
    <property type="match status" value="1"/>
</dbReference>
<name>A0A8K0GV84_9ROSA</name>
<organism evidence="9 10">
    <name type="scientific">Rhamnella rubrinervis</name>
    <dbReference type="NCBI Taxonomy" id="2594499"/>
    <lineage>
        <taxon>Eukaryota</taxon>
        <taxon>Viridiplantae</taxon>
        <taxon>Streptophyta</taxon>
        <taxon>Embryophyta</taxon>
        <taxon>Tracheophyta</taxon>
        <taxon>Spermatophyta</taxon>
        <taxon>Magnoliopsida</taxon>
        <taxon>eudicotyledons</taxon>
        <taxon>Gunneridae</taxon>
        <taxon>Pentapetalae</taxon>
        <taxon>rosids</taxon>
        <taxon>fabids</taxon>
        <taxon>Rosales</taxon>
        <taxon>Rhamnaceae</taxon>
        <taxon>rhamnoid group</taxon>
        <taxon>Rhamneae</taxon>
        <taxon>Rhamnella</taxon>
    </lineage>
</organism>
<dbReference type="InterPro" id="IPR058192">
    <property type="entry name" value="WHD_ROQ1-like"/>
</dbReference>
<keyword evidence="10" id="KW-1185">Reference proteome</keyword>
<dbReference type="InterPro" id="IPR045344">
    <property type="entry name" value="C-JID"/>
</dbReference>
<keyword evidence="5" id="KW-0520">NAD</keyword>
<proteinExistence type="predicted"/>
<dbReference type="SUPFAM" id="SSF52200">
    <property type="entry name" value="Toll/Interleukin receptor TIR domain"/>
    <property type="match status" value="3"/>
</dbReference>
<keyword evidence="4" id="KW-0378">Hydrolase</keyword>
<dbReference type="Pfam" id="PF13855">
    <property type="entry name" value="LRR_8"/>
    <property type="match status" value="1"/>
</dbReference>
<dbReference type="SUPFAM" id="SSF52540">
    <property type="entry name" value="P-loop containing nucleoside triphosphate hydrolases"/>
    <property type="match status" value="1"/>
</dbReference>
<dbReference type="SMART" id="SM00369">
    <property type="entry name" value="LRR_TYP"/>
    <property type="match status" value="3"/>
</dbReference>
<dbReference type="InterPro" id="IPR032675">
    <property type="entry name" value="LRR_dom_sf"/>
</dbReference>
<dbReference type="PANTHER" id="PTHR11017:SF527">
    <property type="entry name" value="TMV RESISTANCE PROTEIN N-LIKE"/>
    <property type="match status" value="1"/>
</dbReference>
<dbReference type="Gene3D" id="3.80.10.10">
    <property type="entry name" value="Ribonuclease Inhibitor"/>
    <property type="match status" value="2"/>
</dbReference>
<evidence type="ECO:0000256" key="1">
    <source>
        <dbReference type="ARBA" id="ARBA00011982"/>
    </source>
</evidence>
<dbReference type="Gene3D" id="3.40.50.300">
    <property type="entry name" value="P-loop containing nucleotide triphosphate hydrolases"/>
    <property type="match status" value="1"/>
</dbReference>
<dbReference type="Pfam" id="PF23282">
    <property type="entry name" value="WHD_ROQ1"/>
    <property type="match status" value="1"/>
</dbReference>
<dbReference type="Pfam" id="PF01582">
    <property type="entry name" value="TIR"/>
    <property type="match status" value="3"/>
</dbReference>
<evidence type="ECO:0000256" key="3">
    <source>
        <dbReference type="ARBA" id="ARBA00022737"/>
    </source>
</evidence>
<evidence type="ECO:0000313" key="9">
    <source>
        <dbReference type="EMBL" id="KAF3439599.1"/>
    </source>
</evidence>
<reference evidence="9" key="1">
    <citation type="submission" date="2020-03" db="EMBL/GenBank/DDBJ databases">
        <title>A high-quality chromosome-level genome assembly of a woody plant with both climbing and erect habits, Rhamnella rubrinervis.</title>
        <authorList>
            <person name="Lu Z."/>
            <person name="Yang Y."/>
            <person name="Zhu X."/>
            <person name="Sun Y."/>
        </authorList>
    </citation>
    <scope>NUCLEOTIDE SEQUENCE</scope>
    <source>
        <strain evidence="9">BYM</strain>
        <tissue evidence="9">Leaf</tissue>
    </source>
</reference>
<sequence>METNPSSSASSSSPPAKSFDVFLSFRGPDTRNNFTGYLFLALRKIGICITSEDDYALHIGEDRVPELMKAIEESQYAVVVLSENFATSIWCLKELAKIVECMGDSGRIRTIFYHVNPSHVRNVISSDIEKQKESSFWKALEVHAKNPRHSKELESWRNALVKVAYLFGHTVEVHTDEAIFIEHFVANISRELGLPINPSTSSSFASSPLEKRFDVFLSFRGEDTRNNFTGHLSLALRKIGLCFTSKDDYALHKGKDIVPELMKAIEDSQYAVVVLSENFATSIWCLKELAKIVECMGDSRRIWTIFYHVNPSHVRNVISSDIEKQKESSFWKALEGHAKNLSHPKELESWRNALFEVAYESGHSVEVHTDEAIFIEDFVANISSKLGVPINPSTSSSFSSSPLAKRFDVFLSFEEGTRNNFTDHLSLALRKIGSCITFKDSYALHKGKDIVRELMKAIEDSQYAVVVLSENFATSIWCLKELAKIVECMGDSGRIRTIFYHVNPSHVRNVISSDIEKQKESSFWKALEGHAKNPSHSKELESWRNALVEVANRAGYIVEAHMDEEIFIKEFVANISSELGASIRTTEGLFGMTSRLKELDSYVLQSLDTDNVCFLGIHGVGGIGKSTLARAYYKRMSDQFDGASFLQNVKEVCEKKENGLVHLQKQLLKDILKADVREIRYVDNGIDMIRSRLRYKKVLIILDNVSKLEHLNGLTGEDKWFGKGSIIIVTSREDSFLKIRRFNIYRMESLNAREALQLFSWKAFTSFEPPDEYKELSTLMVEYANHLPLALTVLGSLLRSKNTSGWVIAMDRLRSRPKKETFKKLKISFDSLNETDQRIFLDIACFFNGFDKDYVIQILDSCYFDSEYGINNLINISFLSIQHGRKLWMDDLLQEMGKNIVREESGNELRRQSRIWDTVDLYQILENQKGTNEVEAIVNDSFETKGHRFEALSSMKKLRLLKLSVGLPKKSDNCDEIELSNNLRYLDWTGFPYNNLASSFQPRNLVQLKLRDSNIKQLWFNGIKPLYNLKVMDLSFSPSFANFEDFTVVPNLETLNLQHCVKLRKIHPSIGRLKKLISLNLDGCTSLEELPVEINGLASLRTLTLVGCFNLKNLPDNLERLKSLRNLDIKDSSIKHLPSSIFLMENVQSVSSDDEEMIESAVRENIISYRITGKSLFPGSFCTFLTRLELSDCTLTGPEAFPEYFGKLVSLTYLDLSNNPLSVLPPEISGLSGLKYLSLEGCERIERLEPELLPSSLEVDPSERRYEDFKFVVPQSDNELPSWFINTSLTASISIKLDPSWCNSELIGFAMAFCFGANSSKEDNFSCRIRVPGSEYWETTMEVGAIKSRMSDHLCLLYSPCEDTLEFIQQLDPQSLGTLEFSFLGASDKHGLSCGPCGVRLISEKDIEELKILTSISQHSKLRRVGPIRRQHSTGLRGILDVDDNSESVEMQRYSHEDGPNPESNPSMLESTRFGVFRNYSLNKTKFLDK</sequence>
<dbReference type="GO" id="GO:0007165">
    <property type="term" value="P:signal transduction"/>
    <property type="evidence" value="ECO:0007669"/>
    <property type="project" value="InterPro"/>
</dbReference>
<comment type="caution">
    <text evidence="9">The sequence shown here is derived from an EMBL/GenBank/DDBJ whole genome shotgun (WGS) entry which is preliminary data.</text>
</comment>
<evidence type="ECO:0000256" key="6">
    <source>
        <dbReference type="ARBA" id="ARBA00047304"/>
    </source>
</evidence>
<dbReference type="SUPFAM" id="SSF52058">
    <property type="entry name" value="L domain-like"/>
    <property type="match status" value="1"/>
</dbReference>
<gene>
    <name evidence="9" type="ORF">FNV43_RR17877</name>
</gene>
<evidence type="ECO:0000313" key="10">
    <source>
        <dbReference type="Proteomes" id="UP000796880"/>
    </source>
</evidence>
<dbReference type="Gene3D" id="3.40.50.10140">
    <property type="entry name" value="Toll/interleukin-1 receptor homology (TIR) domain"/>
    <property type="match status" value="3"/>
</dbReference>
<dbReference type="Pfam" id="PF00931">
    <property type="entry name" value="NB-ARC"/>
    <property type="match status" value="1"/>
</dbReference>
<dbReference type="Proteomes" id="UP000796880">
    <property type="component" value="Unassembled WGS sequence"/>
</dbReference>
<feature type="domain" description="TIR" evidence="8">
    <location>
        <begin position="405"/>
        <end position="579"/>
    </location>
</feature>
<comment type="catalytic activity">
    <reaction evidence="6">
        <text>NAD(+) + H2O = ADP-D-ribose + nicotinamide + H(+)</text>
        <dbReference type="Rhea" id="RHEA:16301"/>
        <dbReference type="ChEBI" id="CHEBI:15377"/>
        <dbReference type="ChEBI" id="CHEBI:15378"/>
        <dbReference type="ChEBI" id="CHEBI:17154"/>
        <dbReference type="ChEBI" id="CHEBI:57540"/>
        <dbReference type="ChEBI" id="CHEBI:57967"/>
        <dbReference type="EC" id="3.2.2.6"/>
    </reaction>
    <physiologicalReaction direction="left-to-right" evidence="6">
        <dbReference type="Rhea" id="RHEA:16302"/>
    </physiologicalReaction>
</comment>
<dbReference type="InterPro" id="IPR027417">
    <property type="entry name" value="P-loop_NTPase"/>
</dbReference>
<evidence type="ECO:0000256" key="2">
    <source>
        <dbReference type="ARBA" id="ARBA00022614"/>
    </source>
</evidence>
<dbReference type="Gene3D" id="1.10.8.430">
    <property type="entry name" value="Helical domain of apoptotic protease-activating factors"/>
    <property type="match status" value="1"/>
</dbReference>
<evidence type="ECO:0000259" key="8">
    <source>
        <dbReference type="PROSITE" id="PS50104"/>
    </source>
</evidence>
<dbReference type="OrthoDB" id="1733683at2759"/>
<feature type="region of interest" description="Disordered" evidence="7">
    <location>
        <begin position="1449"/>
        <end position="1470"/>
    </location>
</feature>
<dbReference type="InterPro" id="IPR003591">
    <property type="entry name" value="Leu-rich_rpt_typical-subtyp"/>
</dbReference>
<dbReference type="InterPro" id="IPR002182">
    <property type="entry name" value="NB-ARC"/>
</dbReference>
<feature type="domain" description="TIR" evidence="8">
    <location>
        <begin position="17"/>
        <end position="144"/>
    </location>
</feature>
<dbReference type="EMBL" id="VOIH02000008">
    <property type="protein sequence ID" value="KAF3439599.1"/>
    <property type="molecule type" value="Genomic_DNA"/>
</dbReference>
<dbReference type="InterPro" id="IPR042197">
    <property type="entry name" value="Apaf_helical"/>
</dbReference>
<accession>A0A8K0GV84</accession>
<dbReference type="SMART" id="SM00255">
    <property type="entry name" value="TIR"/>
    <property type="match status" value="3"/>
</dbReference>
<dbReference type="InterPro" id="IPR044974">
    <property type="entry name" value="Disease_R_plants"/>
</dbReference>
<evidence type="ECO:0000256" key="4">
    <source>
        <dbReference type="ARBA" id="ARBA00022801"/>
    </source>
</evidence>
<dbReference type="GO" id="GO:0043531">
    <property type="term" value="F:ADP binding"/>
    <property type="evidence" value="ECO:0007669"/>
    <property type="project" value="InterPro"/>
</dbReference>
<evidence type="ECO:0000256" key="5">
    <source>
        <dbReference type="ARBA" id="ARBA00023027"/>
    </source>
</evidence>
<feature type="domain" description="TIR" evidence="8">
    <location>
        <begin position="211"/>
        <end position="386"/>
    </location>
</feature>
<dbReference type="InterPro" id="IPR001611">
    <property type="entry name" value="Leu-rich_rpt"/>
</dbReference>
<dbReference type="EC" id="3.2.2.6" evidence="1"/>
<dbReference type="Pfam" id="PF20160">
    <property type="entry name" value="C-JID"/>
    <property type="match status" value="1"/>
</dbReference>
<dbReference type="PROSITE" id="PS50104">
    <property type="entry name" value="TIR"/>
    <property type="match status" value="3"/>
</dbReference>
<dbReference type="GO" id="GO:0006952">
    <property type="term" value="P:defense response"/>
    <property type="evidence" value="ECO:0007669"/>
    <property type="project" value="InterPro"/>
</dbReference>
<dbReference type="InterPro" id="IPR000157">
    <property type="entry name" value="TIR_dom"/>
</dbReference>
<dbReference type="InterPro" id="IPR035897">
    <property type="entry name" value="Toll_tir_struct_dom_sf"/>
</dbReference>